<proteinExistence type="predicted"/>
<dbReference type="InterPro" id="IPR003593">
    <property type="entry name" value="AAA+_ATPase"/>
</dbReference>
<dbReference type="Gene3D" id="3.40.50.300">
    <property type="entry name" value="P-loop containing nucleotide triphosphate hydrolases"/>
    <property type="match status" value="1"/>
</dbReference>
<gene>
    <name evidence="5" type="ORF">XD94_1460</name>
</gene>
<dbReference type="InterPro" id="IPR050093">
    <property type="entry name" value="ABC_SmlMolc_Importer"/>
</dbReference>
<dbReference type="PROSITE" id="PS00211">
    <property type="entry name" value="ABC_TRANSPORTER_1"/>
    <property type="match status" value="1"/>
</dbReference>
<dbReference type="SUPFAM" id="SSF50331">
    <property type="entry name" value="MOP-like"/>
    <property type="match status" value="1"/>
</dbReference>
<keyword evidence="3" id="KW-0067">ATP-binding</keyword>
<accession>A0A101HM20</accession>
<reference evidence="6" key="1">
    <citation type="journal article" date="2015" name="MBio">
        <title>Genome-Resolved Metagenomic Analysis Reveals Roles for Candidate Phyla and Other Microbial Community Members in Biogeochemical Transformations in Oil Reservoirs.</title>
        <authorList>
            <person name="Hu P."/>
            <person name="Tom L."/>
            <person name="Singh A."/>
            <person name="Thomas B.C."/>
            <person name="Baker B.J."/>
            <person name="Piceno Y.M."/>
            <person name="Andersen G.L."/>
            <person name="Banfield J.F."/>
        </authorList>
    </citation>
    <scope>NUCLEOTIDE SEQUENCE [LARGE SCALE GENOMIC DNA]</scope>
</reference>
<evidence type="ECO:0000256" key="1">
    <source>
        <dbReference type="ARBA" id="ARBA00022448"/>
    </source>
</evidence>
<dbReference type="GO" id="GO:0016887">
    <property type="term" value="F:ATP hydrolysis activity"/>
    <property type="evidence" value="ECO:0007669"/>
    <property type="project" value="InterPro"/>
</dbReference>
<evidence type="ECO:0000313" key="6">
    <source>
        <dbReference type="Proteomes" id="UP000054092"/>
    </source>
</evidence>
<evidence type="ECO:0000256" key="3">
    <source>
        <dbReference type="ARBA" id="ARBA00022840"/>
    </source>
</evidence>
<dbReference type="GO" id="GO:0140359">
    <property type="term" value="F:ABC-type transporter activity"/>
    <property type="evidence" value="ECO:0007669"/>
    <property type="project" value="UniProtKB-ARBA"/>
</dbReference>
<dbReference type="InterPro" id="IPR003439">
    <property type="entry name" value="ABC_transporter-like_ATP-bd"/>
</dbReference>
<name>A0A101HM20_9BACT</name>
<dbReference type="InterPro" id="IPR013611">
    <property type="entry name" value="Transp-assoc_OB_typ2"/>
</dbReference>
<dbReference type="InterPro" id="IPR027417">
    <property type="entry name" value="P-loop_NTPase"/>
</dbReference>
<evidence type="ECO:0000256" key="2">
    <source>
        <dbReference type="ARBA" id="ARBA00022741"/>
    </source>
</evidence>
<keyword evidence="1" id="KW-0813">Transport</keyword>
<dbReference type="GO" id="GO:0005524">
    <property type="term" value="F:ATP binding"/>
    <property type="evidence" value="ECO:0007669"/>
    <property type="project" value="UniProtKB-KW"/>
</dbReference>
<dbReference type="PATRIC" id="fig|1184387.3.peg.1935"/>
<organism evidence="5 6">
    <name type="scientific">Mesotoga prima</name>
    <dbReference type="NCBI Taxonomy" id="1184387"/>
    <lineage>
        <taxon>Bacteria</taxon>
        <taxon>Thermotogati</taxon>
        <taxon>Thermotogota</taxon>
        <taxon>Thermotogae</taxon>
        <taxon>Kosmotogales</taxon>
        <taxon>Kosmotogaceae</taxon>
        <taxon>Mesotoga</taxon>
    </lineage>
</organism>
<dbReference type="SUPFAM" id="SSF52540">
    <property type="entry name" value="P-loop containing nucleoside triphosphate hydrolases"/>
    <property type="match status" value="1"/>
</dbReference>
<evidence type="ECO:0000259" key="4">
    <source>
        <dbReference type="PROSITE" id="PS50893"/>
    </source>
</evidence>
<dbReference type="PANTHER" id="PTHR42781">
    <property type="entry name" value="SPERMIDINE/PUTRESCINE IMPORT ATP-BINDING PROTEIN POTA"/>
    <property type="match status" value="1"/>
</dbReference>
<keyword evidence="2" id="KW-0547">Nucleotide-binding</keyword>
<dbReference type="AlphaFoldDB" id="A0A101HM20"/>
<dbReference type="InterPro" id="IPR008995">
    <property type="entry name" value="Mo/tungstate-bd_C_term_dom"/>
</dbReference>
<dbReference type="PROSITE" id="PS50893">
    <property type="entry name" value="ABC_TRANSPORTER_2"/>
    <property type="match status" value="1"/>
</dbReference>
<dbReference type="Proteomes" id="UP000054092">
    <property type="component" value="Unassembled WGS sequence"/>
</dbReference>
<comment type="caution">
    <text evidence="5">The sequence shown here is derived from an EMBL/GenBank/DDBJ whole genome shotgun (WGS) entry which is preliminary data.</text>
</comment>
<dbReference type="InterPro" id="IPR017871">
    <property type="entry name" value="ABC_transporter-like_CS"/>
</dbReference>
<dbReference type="PANTHER" id="PTHR42781:SF4">
    <property type="entry name" value="SPERMIDINE_PUTRESCINE IMPORT ATP-BINDING PROTEIN POTA"/>
    <property type="match status" value="1"/>
</dbReference>
<feature type="domain" description="ABC transporter" evidence="4">
    <location>
        <begin position="3"/>
        <end position="237"/>
    </location>
</feature>
<sequence length="359" mass="40051">MSLILRNVRKVFTSYGTQTVAVDDFDQEIGKGQLVTLLGPSGCGKTTTLRIIAGFEVPTNGRVLLDGKDVTNLPPNRRSISMVFQSYALFPHLTVEENIAFGLKLKRLDKKTMKKKIREMTDLVGLKGLEKRRPDQLSGGQQQRVALARSLVMEPSVLLFDEPLSNLDAKLRESMRLEIRRIQQEVDITSVYVTHDQVEAMSISDVIVVMNDGKVMQIGSPFDIYARPQNSFVADFIGRVNFIDGEVESVDGDSVTVLCSSLGKRFVGSKGGEFAVGDSVRIVLRPESLSDREEDKINILNGKVLKYVFLGSNVEYEIELPDGKRLNAVTFNPIERKFPVVGKETELFFSKKSAWVIKS</sequence>
<dbReference type="EMBL" id="LGGP01000286">
    <property type="protein sequence ID" value="KUK79183.1"/>
    <property type="molecule type" value="Genomic_DNA"/>
</dbReference>
<dbReference type="Pfam" id="PF08402">
    <property type="entry name" value="TOBE_2"/>
    <property type="match status" value="1"/>
</dbReference>
<dbReference type="FunFam" id="3.40.50.300:FF:000042">
    <property type="entry name" value="Maltose/maltodextrin ABC transporter, ATP-binding protein"/>
    <property type="match status" value="1"/>
</dbReference>
<dbReference type="SMART" id="SM00382">
    <property type="entry name" value="AAA"/>
    <property type="match status" value="1"/>
</dbReference>
<dbReference type="Gene3D" id="2.40.50.100">
    <property type="match status" value="1"/>
</dbReference>
<dbReference type="Pfam" id="PF00005">
    <property type="entry name" value="ABC_tran"/>
    <property type="match status" value="1"/>
</dbReference>
<evidence type="ECO:0000313" key="5">
    <source>
        <dbReference type="EMBL" id="KUK79183.1"/>
    </source>
</evidence>
<protein>
    <submittedName>
        <fullName evidence="5">ABC-type spermidine/putrescine transport system, ATPase component</fullName>
    </submittedName>
</protein>
<dbReference type="GO" id="GO:0043190">
    <property type="term" value="C:ATP-binding cassette (ABC) transporter complex"/>
    <property type="evidence" value="ECO:0007669"/>
    <property type="project" value="InterPro"/>
</dbReference>